<evidence type="ECO:0000313" key="4">
    <source>
        <dbReference type="EMBL" id="GJS99575.1"/>
    </source>
</evidence>
<comment type="caution">
    <text evidence="4">The sequence shown here is derived from an EMBL/GenBank/DDBJ whole genome shotgun (WGS) entry which is preliminary data.</text>
</comment>
<dbReference type="PANTHER" id="PTHR47481:SF35">
    <property type="entry name" value="ZINC FINGER, CCHC-TYPE-RELATED"/>
    <property type="match status" value="1"/>
</dbReference>
<protein>
    <submittedName>
        <fullName evidence="4">Zinc finger, CCHC-type containing protein</fullName>
    </submittedName>
</protein>
<dbReference type="SUPFAM" id="SSF57756">
    <property type="entry name" value="Retrovirus zinc finger-like domains"/>
    <property type="match status" value="1"/>
</dbReference>
<accession>A0ABQ5AB67</accession>
<evidence type="ECO:0000256" key="1">
    <source>
        <dbReference type="PROSITE-ProRule" id="PRU00047"/>
    </source>
</evidence>
<evidence type="ECO:0000259" key="3">
    <source>
        <dbReference type="PROSITE" id="PS50158"/>
    </source>
</evidence>
<organism evidence="4 5">
    <name type="scientific">Tanacetum coccineum</name>
    <dbReference type="NCBI Taxonomy" id="301880"/>
    <lineage>
        <taxon>Eukaryota</taxon>
        <taxon>Viridiplantae</taxon>
        <taxon>Streptophyta</taxon>
        <taxon>Embryophyta</taxon>
        <taxon>Tracheophyta</taxon>
        <taxon>Spermatophyta</taxon>
        <taxon>Magnoliopsida</taxon>
        <taxon>eudicotyledons</taxon>
        <taxon>Gunneridae</taxon>
        <taxon>Pentapetalae</taxon>
        <taxon>asterids</taxon>
        <taxon>campanulids</taxon>
        <taxon>Asterales</taxon>
        <taxon>Asteraceae</taxon>
        <taxon>Asteroideae</taxon>
        <taxon>Anthemideae</taxon>
        <taxon>Anthemidinae</taxon>
        <taxon>Tanacetum</taxon>
    </lineage>
</organism>
<reference evidence="4" key="1">
    <citation type="journal article" date="2022" name="Int. J. Mol. Sci.">
        <title>Draft Genome of Tanacetum Coccineum: Genomic Comparison of Closely Related Tanacetum-Family Plants.</title>
        <authorList>
            <person name="Yamashiro T."/>
            <person name="Shiraishi A."/>
            <person name="Nakayama K."/>
            <person name="Satake H."/>
        </authorList>
    </citation>
    <scope>NUCLEOTIDE SEQUENCE</scope>
</reference>
<sequence length="240" mass="26351">MAETLGHSTSHDIWSALADIYQHDSLKRIHTLRDSIRHLNKGTSTVSEFSRKFKTISESHEMFLQSISDSSVAPVAFNTTHQSSIDSSRGHGSTHVRSPYRGSSNRGRGHGIRRPPHCQLCRTEGHYANDCPDLATYAQGASAYMTPSSANLDAVSSYAGNDSVIFGNGNGASISHIGRLYLSPNISLLDVHAVPKLPKSLLSVSKLTQDNPVDVVFSDLLFLIRNRHSKETLTQGRRRN</sequence>
<name>A0ABQ5AB67_9ASTR</name>
<evidence type="ECO:0000313" key="5">
    <source>
        <dbReference type="Proteomes" id="UP001151760"/>
    </source>
</evidence>
<reference evidence="4" key="2">
    <citation type="submission" date="2022-01" db="EMBL/GenBank/DDBJ databases">
        <authorList>
            <person name="Yamashiro T."/>
            <person name="Shiraishi A."/>
            <person name="Satake H."/>
            <person name="Nakayama K."/>
        </authorList>
    </citation>
    <scope>NUCLEOTIDE SEQUENCE</scope>
</reference>
<keyword evidence="5" id="KW-1185">Reference proteome</keyword>
<keyword evidence="1" id="KW-0862">Zinc</keyword>
<dbReference type="PANTHER" id="PTHR47481">
    <property type="match status" value="1"/>
</dbReference>
<proteinExistence type="predicted"/>
<dbReference type="InterPro" id="IPR001878">
    <property type="entry name" value="Znf_CCHC"/>
</dbReference>
<keyword evidence="1" id="KW-0863">Zinc-finger</keyword>
<gene>
    <name evidence="4" type="ORF">Tco_0820745</name>
</gene>
<feature type="domain" description="CCHC-type" evidence="3">
    <location>
        <begin position="118"/>
        <end position="133"/>
    </location>
</feature>
<dbReference type="EMBL" id="BQNB010012126">
    <property type="protein sequence ID" value="GJS99575.1"/>
    <property type="molecule type" value="Genomic_DNA"/>
</dbReference>
<dbReference type="InterPro" id="IPR036875">
    <property type="entry name" value="Znf_CCHC_sf"/>
</dbReference>
<dbReference type="Proteomes" id="UP001151760">
    <property type="component" value="Unassembled WGS sequence"/>
</dbReference>
<keyword evidence="1" id="KW-0479">Metal-binding</keyword>
<evidence type="ECO:0000256" key="2">
    <source>
        <dbReference type="SAM" id="MobiDB-lite"/>
    </source>
</evidence>
<feature type="compositionally biased region" description="Polar residues" evidence="2">
    <location>
        <begin position="81"/>
        <end position="91"/>
    </location>
</feature>
<feature type="region of interest" description="Disordered" evidence="2">
    <location>
        <begin position="81"/>
        <end position="115"/>
    </location>
</feature>
<dbReference type="PROSITE" id="PS50158">
    <property type="entry name" value="ZF_CCHC"/>
    <property type="match status" value="1"/>
</dbReference>